<keyword evidence="1" id="KW-0472">Membrane</keyword>
<feature type="non-terminal residue" evidence="2">
    <location>
        <position position="441"/>
    </location>
</feature>
<accession>A0AAD3HI96</accession>
<evidence type="ECO:0000313" key="2">
    <source>
        <dbReference type="EMBL" id="GFR41872.1"/>
    </source>
</evidence>
<evidence type="ECO:0000313" key="3">
    <source>
        <dbReference type="Proteomes" id="UP001054857"/>
    </source>
</evidence>
<proteinExistence type="predicted"/>
<keyword evidence="3" id="KW-1185">Reference proteome</keyword>
<feature type="non-terminal residue" evidence="2">
    <location>
        <position position="1"/>
    </location>
</feature>
<evidence type="ECO:0000256" key="1">
    <source>
        <dbReference type="SAM" id="Phobius"/>
    </source>
</evidence>
<keyword evidence="1" id="KW-0812">Transmembrane</keyword>
<comment type="caution">
    <text evidence="2">The sequence shown here is derived from an EMBL/GenBank/DDBJ whole genome shotgun (WGS) entry which is preliminary data.</text>
</comment>
<feature type="transmembrane region" description="Helical" evidence="1">
    <location>
        <begin position="420"/>
        <end position="440"/>
    </location>
</feature>
<dbReference type="AlphaFoldDB" id="A0AAD3HI96"/>
<name>A0AAD3HI96_9CHLO</name>
<sequence length="441" mass="43871">QWGTQWGQTREALEAYTASRGGAALTSAAAAAQSVVAGAAPLSQSRVTQLRAQMGGLAQGPGSGALQAAQSLHSRLAVINAEVADVSGWRLGLRNGSSVQVLELSNTLLALIKQYIVAGDGDATSSAMAPTASTNGRRRSVLQLTDGNGQLQPSLTVSLLVQALLNASAPLSTFSSAAATLSTAALSTRSTAAAGPSSSAATATLDSLLLPSLNALSTPLASLAAALAAYESAAASPSITATTTLSQAASDLQAAVSATLGPVGAAVSAFSTVIPDSAALASTASNLQPLVVTLGSAASATLSLAALGTGGGGGAGQLYGTLSSINSSYLPYYTSGLRSYQLLSAALPSGGVCATSLREAAEGVIAQVSQLSDLVLDSAAQAGDELKQASDTIQSELLARVDSFTERYQGPSIHWAHVAYAVWMGCWGLLVALLVLLAVAV</sequence>
<organism evidence="2 3">
    <name type="scientific">Astrephomene gubernaculifera</name>
    <dbReference type="NCBI Taxonomy" id="47775"/>
    <lineage>
        <taxon>Eukaryota</taxon>
        <taxon>Viridiplantae</taxon>
        <taxon>Chlorophyta</taxon>
        <taxon>core chlorophytes</taxon>
        <taxon>Chlorophyceae</taxon>
        <taxon>CS clade</taxon>
        <taxon>Chlamydomonadales</taxon>
        <taxon>Astrephomenaceae</taxon>
        <taxon>Astrephomene</taxon>
    </lineage>
</organism>
<dbReference type="EMBL" id="BMAR01000002">
    <property type="protein sequence ID" value="GFR41872.1"/>
    <property type="molecule type" value="Genomic_DNA"/>
</dbReference>
<protein>
    <submittedName>
        <fullName evidence="2">Uncharacterized protein</fullName>
    </submittedName>
</protein>
<dbReference type="Proteomes" id="UP001054857">
    <property type="component" value="Unassembled WGS sequence"/>
</dbReference>
<reference evidence="2 3" key="1">
    <citation type="journal article" date="2021" name="Sci. Rep.">
        <title>Genome sequencing of the multicellular alga Astrephomene provides insights into convergent evolution of germ-soma differentiation.</title>
        <authorList>
            <person name="Yamashita S."/>
            <person name="Yamamoto K."/>
            <person name="Matsuzaki R."/>
            <person name="Suzuki S."/>
            <person name="Yamaguchi H."/>
            <person name="Hirooka S."/>
            <person name="Minakuchi Y."/>
            <person name="Miyagishima S."/>
            <person name="Kawachi M."/>
            <person name="Toyoda A."/>
            <person name="Nozaki H."/>
        </authorList>
    </citation>
    <scope>NUCLEOTIDE SEQUENCE [LARGE SCALE GENOMIC DNA]</scope>
    <source>
        <strain evidence="2 3">NIES-4017</strain>
    </source>
</reference>
<gene>
    <name evidence="2" type="ORF">Agub_g2653</name>
</gene>
<keyword evidence="1" id="KW-1133">Transmembrane helix</keyword>